<dbReference type="GO" id="GO:0016853">
    <property type="term" value="F:isomerase activity"/>
    <property type="evidence" value="ECO:0007669"/>
    <property type="project" value="UniProtKB-KW"/>
</dbReference>
<dbReference type="AlphaFoldDB" id="A0A8J7B0X7"/>
<protein>
    <submittedName>
        <fullName evidence="3">Ketosteroid isomerase</fullName>
    </submittedName>
</protein>
<feature type="signal peptide" evidence="1">
    <location>
        <begin position="1"/>
        <end position="22"/>
    </location>
</feature>
<dbReference type="EMBL" id="JADEXG010000098">
    <property type="protein sequence ID" value="MBE9080292.1"/>
    <property type="molecule type" value="Genomic_DNA"/>
</dbReference>
<keyword evidence="1" id="KW-0732">Signal</keyword>
<feature type="domain" description="SnoaL-like" evidence="2">
    <location>
        <begin position="55"/>
        <end position="143"/>
    </location>
</feature>
<reference evidence="3" key="1">
    <citation type="submission" date="2020-10" db="EMBL/GenBank/DDBJ databases">
        <authorList>
            <person name="Castelo-Branco R."/>
            <person name="Eusebio N."/>
            <person name="Adriana R."/>
            <person name="Vieira A."/>
            <person name="Brugerolle De Fraissinette N."/>
            <person name="Rezende De Castro R."/>
            <person name="Schneider M.P."/>
            <person name="Vasconcelos V."/>
            <person name="Leao P.N."/>
        </authorList>
    </citation>
    <scope>NUCLEOTIDE SEQUENCE</scope>
    <source>
        <strain evidence="3">LEGE 07310</strain>
    </source>
</reference>
<gene>
    <name evidence="3" type="ORF">IQ241_23890</name>
</gene>
<name>A0A8J7B0X7_9CYAN</name>
<dbReference type="Gene3D" id="3.10.450.50">
    <property type="match status" value="1"/>
</dbReference>
<evidence type="ECO:0000256" key="1">
    <source>
        <dbReference type="SAM" id="SignalP"/>
    </source>
</evidence>
<dbReference type="SUPFAM" id="SSF54427">
    <property type="entry name" value="NTF2-like"/>
    <property type="match status" value="1"/>
</dbReference>
<organism evidence="3 4">
    <name type="scientific">Vasconcelosia minhoensis LEGE 07310</name>
    <dbReference type="NCBI Taxonomy" id="915328"/>
    <lineage>
        <taxon>Bacteria</taxon>
        <taxon>Bacillati</taxon>
        <taxon>Cyanobacteriota</taxon>
        <taxon>Cyanophyceae</taxon>
        <taxon>Nodosilineales</taxon>
        <taxon>Cymatolegaceae</taxon>
        <taxon>Vasconcelosia</taxon>
        <taxon>Vasconcelosia minhoensis</taxon>
    </lineage>
</organism>
<dbReference type="PANTHER" id="PTHR41252:SF1">
    <property type="entry name" value="BLR2505 PROTEIN"/>
    <property type="match status" value="1"/>
</dbReference>
<comment type="caution">
    <text evidence="3">The sequence shown here is derived from an EMBL/GenBank/DDBJ whole genome shotgun (WGS) entry which is preliminary data.</text>
</comment>
<dbReference type="InterPro" id="IPR032710">
    <property type="entry name" value="NTF2-like_dom_sf"/>
</dbReference>
<evidence type="ECO:0000259" key="2">
    <source>
        <dbReference type="Pfam" id="PF12680"/>
    </source>
</evidence>
<dbReference type="Proteomes" id="UP000636505">
    <property type="component" value="Unassembled WGS sequence"/>
</dbReference>
<dbReference type="PROSITE" id="PS51257">
    <property type="entry name" value="PROKAR_LIPOPROTEIN"/>
    <property type="match status" value="1"/>
</dbReference>
<dbReference type="InterPro" id="IPR037401">
    <property type="entry name" value="SnoaL-like"/>
</dbReference>
<proteinExistence type="predicted"/>
<accession>A0A8J7B0X7</accession>
<dbReference type="PANTHER" id="PTHR41252">
    <property type="entry name" value="BLR2505 PROTEIN"/>
    <property type="match status" value="1"/>
</dbReference>
<sequence>MKPFHFLAVMALILTVGCSAVGQTSVHNETSAPSKKAVVEASFQQWQDGAGSPFELLSEDMRWTISGFNTYAGTYTREPFEEELIAPFNERVEEPLRPTQWQVYEDGDVVIIHFDAETTLINGEQYRNSYAWFFTFEDEEVTKVTAFLDMPAFEKVLEIEVR</sequence>
<keyword evidence="3" id="KW-0413">Isomerase</keyword>
<dbReference type="Pfam" id="PF12680">
    <property type="entry name" value="SnoaL_2"/>
    <property type="match status" value="1"/>
</dbReference>
<dbReference type="RefSeq" id="WP_193912092.1">
    <property type="nucleotide sequence ID" value="NZ_JADEXG010000098.1"/>
</dbReference>
<feature type="chain" id="PRO_5035216498" evidence="1">
    <location>
        <begin position="23"/>
        <end position="162"/>
    </location>
</feature>
<evidence type="ECO:0000313" key="3">
    <source>
        <dbReference type="EMBL" id="MBE9080292.1"/>
    </source>
</evidence>
<keyword evidence="4" id="KW-1185">Reference proteome</keyword>
<evidence type="ECO:0000313" key="4">
    <source>
        <dbReference type="Proteomes" id="UP000636505"/>
    </source>
</evidence>